<reference evidence="3" key="1">
    <citation type="journal article" date="2018" name="Genome Biol.">
        <title>SKESA: strategic k-mer extension for scrupulous assemblies.</title>
        <authorList>
            <person name="Souvorov A."/>
            <person name="Agarwala R."/>
            <person name="Lipman D.J."/>
        </authorList>
    </citation>
    <scope>NUCLEOTIDE SEQUENCE</scope>
    <source>
        <strain evidence="3">489-16</strain>
    </source>
</reference>
<organism evidence="3 4">
    <name type="scientific">Escherichia coli</name>
    <dbReference type="NCBI Taxonomy" id="562"/>
    <lineage>
        <taxon>Bacteria</taxon>
        <taxon>Pseudomonadati</taxon>
        <taxon>Pseudomonadota</taxon>
        <taxon>Gammaproteobacteria</taxon>
        <taxon>Enterobacterales</taxon>
        <taxon>Enterobacteriaceae</taxon>
        <taxon>Escherichia</taxon>
    </lineage>
</organism>
<dbReference type="EMBL" id="DABUHV010000017">
    <property type="protein sequence ID" value="HAN4354738.1"/>
    <property type="molecule type" value="Genomic_DNA"/>
</dbReference>
<name>A0AAN5K6X5_ECOLX</name>
<evidence type="ECO:0000313" key="4">
    <source>
        <dbReference type="Proteomes" id="UP000859822"/>
    </source>
</evidence>
<dbReference type="InterPro" id="IPR013491">
    <property type="entry name" value="Tape_meas_N"/>
</dbReference>
<dbReference type="Proteomes" id="UP000859822">
    <property type="component" value="Unassembled WGS sequence"/>
</dbReference>
<proteinExistence type="predicted"/>
<comment type="caution">
    <text evidence="3">The sequence shown here is derived from an EMBL/GenBank/DDBJ whole genome shotgun (WGS) entry which is preliminary data.</text>
</comment>
<dbReference type="NCBIfam" id="TIGR02675">
    <property type="entry name" value="tape_meas_nterm"/>
    <property type="match status" value="1"/>
</dbReference>
<keyword evidence="1" id="KW-0175">Coiled coil</keyword>
<accession>A0AAN5K6X5</accession>
<evidence type="ECO:0000256" key="1">
    <source>
        <dbReference type="SAM" id="Coils"/>
    </source>
</evidence>
<dbReference type="Pfam" id="PF20155">
    <property type="entry name" value="TMP_3"/>
    <property type="match status" value="1"/>
</dbReference>
<feature type="coiled-coil region" evidence="1">
    <location>
        <begin position="149"/>
        <end position="176"/>
    </location>
</feature>
<protein>
    <submittedName>
        <fullName evidence="3">Tape measure protein</fullName>
    </submittedName>
</protein>
<sequence>MSKFTVDSFIVELGFSENVVKGLQRVEKAALQSAQRIERNLNRAFKVDTKQLDSNLTASLKSMEGKINKTFDRLEARAKNTKAFRFTSQVNDVINPPKQPRQPRISGNRAITAAHSVNMSKLGDINPLMAKMFKAQYYSLSGKAGNIGSEKFNAELAKLNQSLRETLNKLRSQTKTTSINNTSDAFNNLASNAIKLSGAFYSVMGALNAYKAIMNAGLKRDSAQRAAKFVLGDKASEAETFIRGLADKTGLNISEGLSSYAKFAAGAQGSMSQEQTQELFGNATAMSRLMGLSNDELNGILKAFEQMASKGKIQAEELRGQLGDRMAGAFKLFAEALGMTATELDAAMKNGKVLSADTLPKVAKQMGLMIDKAGGWAEVAKSTQTALGKLANNWDDTMVKIFSGSQDELNGFLSSLSNLLSEMGMSSSIAGDAIGGLIDMLKAGVDDIRVFNNTIEGWILQVKKFYYSLDDTKRKLLDEVGDGFINFVKGLAIALSAKTLFSAATGVMNLTRAITTLGTRANQVAGQVATGKGGGKLKGVAGGVGSALAIGYADDGYETALALASMIPQIRGVTLGLYALKKALDFMNQEVVKNANMHPSGVGVGSDFNPVYSGDPNKPNMINEGWGRIFSSMGELFNNATMNIARFNHPELNNIKQDSALTSADIQSLRDEISALSKRIQEPVKVSLGGEVAIKPDETSFMTFSSNIYDQYAEATLLSSSFPEDD</sequence>
<dbReference type="AlphaFoldDB" id="A0AAN5K6X5"/>
<evidence type="ECO:0000259" key="2">
    <source>
        <dbReference type="Pfam" id="PF20155"/>
    </source>
</evidence>
<feature type="domain" description="Tape measure protein N-terminal" evidence="2">
    <location>
        <begin position="233"/>
        <end position="398"/>
    </location>
</feature>
<evidence type="ECO:0000313" key="3">
    <source>
        <dbReference type="EMBL" id="HAN4354738.1"/>
    </source>
</evidence>
<reference evidence="3" key="2">
    <citation type="submission" date="2020-09" db="EMBL/GenBank/DDBJ databases">
        <authorList>
            <consortium name="NCBI Pathogen Detection Project"/>
        </authorList>
    </citation>
    <scope>NUCLEOTIDE SEQUENCE</scope>
    <source>
        <strain evidence="3">489-16</strain>
    </source>
</reference>
<gene>
    <name evidence="3" type="ORF">IFC14_003200</name>
</gene>